<accession>A0A173W8Y5</accession>
<dbReference type="Proteomes" id="UP000095409">
    <property type="component" value="Unassembled WGS sequence"/>
</dbReference>
<reference evidence="1 2" key="1">
    <citation type="submission" date="2015-09" db="EMBL/GenBank/DDBJ databases">
        <authorList>
            <consortium name="Pathogen Informatics"/>
        </authorList>
    </citation>
    <scope>NUCLEOTIDE SEQUENCE [LARGE SCALE GENOMIC DNA]</scope>
    <source>
        <strain evidence="1 2">2789STDY5608837</strain>
    </source>
</reference>
<evidence type="ECO:0000313" key="2">
    <source>
        <dbReference type="Proteomes" id="UP000095409"/>
    </source>
</evidence>
<dbReference type="AlphaFoldDB" id="A0A173W8Y5"/>
<proteinExistence type="predicted"/>
<dbReference type="EMBL" id="CYZD01000001">
    <property type="protein sequence ID" value="CUN35884.1"/>
    <property type="molecule type" value="Genomic_DNA"/>
</dbReference>
<dbReference type="RefSeq" id="WP_155496263.1">
    <property type="nucleotide sequence ID" value="NZ_CABJFK010000032.1"/>
</dbReference>
<gene>
    <name evidence="1" type="ORF">ERS852394_00007</name>
</gene>
<organism evidence="1 2">
    <name type="scientific">Blautia obeum</name>
    <dbReference type="NCBI Taxonomy" id="40520"/>
    <lineage>
        <taxon>Bacteria</taxon>
        <taxon>Bacillati</taxon>
        <taxon>Bacillota</taxon>
        <taxon>Clostridia</taxon>
        <taxon>Lachnospirales</taxon>
        <taxon>Lachnospiraceae</taxon>
        <taxon>Blautia</taxon>
    </lineage>
</organism>
<sequence>MANIKIRDAIKKARLFHYEIADELGMSESAFSKLMRTELTPEKKEKILQAINKIQEV</sequence>
<evidence type="ECO:0008006" key="3">
    <source>
        <dbReference type="Google" id="ProtNLM"/>
    </source>
</evidence>
<evidence type="ECO:0000313" key="1">
    <source>
        <dbReference type="EMBL" id="CUN35884.1"/>
    </source>
</evidence>
<protein>
    <recommendedName>
        <fullName evidence="3">XRE family transcriptional regulator</fullName>
    </recommendedName>
</protein>
<name>A0A173W8Y5_9FIRM</name>